<dbReference type="Gene3D" id="1.10.287.100">
    <property type="match status" value="1"/>
</dbReference>
<reference evidence="1" key="1">
    <citation type="submission" date="2020-05" db="EMBL/GenBank/DDBJ databases">
        <authorList>
            <person name="Chiriac C."/>
            <person name="Salcher M."/>
            <person name="Ghai R."/>
            <person name="Kavagutti S V."/>
        </authorList>
    </citation>
    <scope>NUCLEOTIDE SEQUENCE</scope>
</reference>
<dbReference type="AlphaFoldDB" id="A0A6J6GR86"/>
<dbReference type="InterPro" id="IPR038389">
    <property type="entry name" value="PSMG2_sf"/>
</dbReference>
<evidence type="ECO:0000313" key="1">
    <source>
        <dbReference type="EMBL" id="CAB4603882.1"/>
    </source>
</evidence>
<dbReference type="InterPro" id="IPR008492">
    <property type="entry name" value="Rv2714-like"/>
</dbReference>
<dbReference type="PIRSF" id="PIRSF028754">
    <property type="entry name" value="UCP028754"/>
    <property type="match status" value="1"/>
</dbReference>
<dbReference type="SUPFAM" id="SSF159659">
    <property type="entry name" value="Cgl1923-like"/>
    <property type="match status" value="1"/>
</dbReference>
<proteinExistence type="predicted"/>
<dbReference type="Gene3D" id="3.40.50.10900">
    <property type="entry name" value="PAC-like subunit"/>
    <property type="match status" value="1"/>
</dbReference>
<accession>A0A6J6GR86</accession>
<dbReference type="EMBL" id="CAEZUP010000018">
    <property type="protein sequence ID" value="CAB4603882.1"/>
    <property type="molecule type" value="Genomic_DNA"/>
</dbReference>
<sequence length="285" mass="30539">MAEMYDLIESPELESPTLILGLDGWIDAGFAAANALGTILEDLDTMTVAVFDTDALLDHRSRRPIMHLLDGINTGLTWPSIELRAGADADGHDVLFLVGAEPDHRWRAFSEAVVNLAHHFGADTVLGLGAYPAPSPHTRPTRLVATATDPDMAHRIGSVGGRVDVPAGVHAAIERHSADEGLPATGLWAQVPHYAAGMPYPDGALALIEGLRTYGGLHFPLGSLVEDSRSTRTRLDELVSNSDEHIAMVRQLEQQADALGDAGNEPLPTGDDLAAELEQFLRDQE</sequence>
<name>A0A6J6GR86_9ZZZZ</name>
<protein>
    <submittedName>
        <fullName evidence="1">Unannotated protein</fullName>
    </submittedName>
</protein>
<gene>
    <name evidence="1" type="ORF">UFOPK1835_00629</name>
</gene>
<dbReference type="InterPro" id="IPR019151">
    <property type="entry name" value="Proteasome_assmbl_chaperone_2"/>
</dbReference>
<organism evidence="1">
    <name type="scientific">freshwater metagenome</name>
    <dbReference type="NCBI Taxonomy" id="449393"/>
    <lineage>
        <taxon>unclassified sequences</taxon>
        <taxon>metagenomes</taxon>
        <taxon>ecological metagenomes</taxon>
    </lineage>
</organism>
<dbReference type="Pfam" id="PF09754">
    <property type="entry name" value="PAC2"/>
    <property type="match status" value="1"/>
</dbReference>